<comment type="caution">
    <text evidence="16">The sequence shown here is derived from an EMBL/GenBank/DDBJ whole genome shotgun (WGS) entry which is preliminary data.</text>
</comment>
<dbReference type="PANTHER" id="PTHR30069:SF53">
    <property type="entry name" value="COLICIN I RECEPTOR-RELATED"/>
    <property type="match status" value="1"/>
</dbReference>
<dbReference type="EMBL" id="SPPA01000017">
    <property type="protein sequence ID" value="TFV09568.1"/>
    <property type="molecule type" value="Genomic_DNA"/>
</dbReference>
<keyword evidence="3 10" id="KW-1134">Transmembrane beta strand</keyword>
<comment type="similarity">
    <text evidence="10 12">Belongs to the TonB-dependent receptor family.</text>
</comment>
<protein>
    <submittedName>
        <fullName evidence="16">TonB-dependent receptor</fullName>
    </submittedName>
</protein>
<keyword evidence="7 12" id="KW-0798">TonB box</keyword>
<evidence type="ECO:0000259" key="15">
    <source>
        <dbReference type="Pfam" id="PF07715"/>
    </source>
</evidence>
<dbReference type="InterPro" id="IPR039426">
    <property type="entry name" value="TonB-dep_rcpt-like"/>
</dbReference>
<dbReference type="InterPro" id="IPR037066">
    <property type="entry name" value="Plug_dom_sf"/>
</dbReference>
<dbReference type="Pfam" id="PF07715">
    <property type="entry name" value="Plug"/>
    <property type="match status" value="1"/>
</dbReference>
<keyword evidence="9 10" id="KW-0998">Cell outer membrane</keyword>
<dbReference type="Gene3D" id="2.170.130.10">
    <property type="entry name" value="TonB-dependent receptor, plug domain"/>
    <property type="match status" value="1"/>
</dbReference>
<keyword evidence="6" id="KW-0406">Ion transport</keyword>
<evidence type="ECO:0000259" key="14">
    <source>
        <dbReference type="Pfam" id="PF00593"/>
    </source>
</evidence>
<evidence type="ECO:0000256" key="11">
    <source>
        <dbReference type="PROSITE-ProRule" id="PRU10144"/>
    </source>
</evidence>
<feature type="domain" description="TonB-dependent receptor-like beta-barrel" evidence="14">
    <location>
        <begin position="266"/>
        <end position="610"/>
    </location>
</feature>
<evidence type="ECO:0000256" key="8">
    <source>
        <dbReference type="ARBA" id="ARBA00023136"/>
    </source>
</evidence>
<dbReference type="InterPro" id="IPR010917">
    <property type="entry name" value="TonB_rcpt_CS"/>
</dbReference>
<dbReference type="PROSITE" id="PS52016">
    <property type="entry name" value="TONB_DEPENDENT_REC_3"/>
    <property type="match status" value="1"/>
</dbReference>
<dbReference type="OrthoDB" id="9764669at2"/>
<dbReference type="CDD" id="cd01347">
    <property type="entry name" value="ligand_gated_channel"/>
    <property type="match status" value="1"/>
</dbReference>
<comment type="subcellular location">
    <subcellularLocation>
        <location evidence="1 10">Cell outer membrane</location>
        <topology evidence="1 10">Multi-pass membrane protein</topology>
    </subcellularLocation>
</comment>
<evidence type="ECO:0000256" key="12">
    <source>
        <dbReference type="RuleBase" id="RU003357"/>
    </source>
</evidence>
<evidence type="ECO:0000256" key="13">
    <source>
        <dbReference type="SAM" id="SignalP"/>
    </source>
</evidence>
<evidence type="ECO:0000256" key="1">
    <source>
        <dbReference type="ARBA" id="ARBA00004571"/>
    </source>
</evidence>
<dbReference type="InterPro" id="IPR000531">
    <property type="entry name" value="Beta-barrel_TonB"/>
</dbReference>
<evidence type="ECO:0000256" key="7">
    <source>
        <dbReference type="ARBA" id="ARBA00023077"/>
    </source>
</evidence>
<keyword evidence="16" id="KW-0675">Receptor</keyword>
<accession>A0A4Y9JVP7</accession>
<gene>
    <name evidence="16" type="ORF">E4T80_08200</name>
</gene>
<evidence type="ECO:0000256" key="3">
    <source>
        <dbReference type="ARBA" id="ARBA00022452"/>
    </source>
</evidence>
<dbReference type="Gene3D" id="2.40.170.20">
    <property type="entry name" value="TonB-dependent receptor, beta-barrel domain"/>
    <property type="match status" value="1"/>
</dbReference>
<keyword evidence="5 13" id="KW-0732">Signal</keyword>
<feature type="short sequence motif" description="TonB C-terminal box" evidence="11">
    <location>
        <begin position="619"/>
        <end position="636"/>
    </location>
</feature>
<evidence type="ECO:0000256" key="6">
    <source>
        <dbReference type="ARBA" id="ARBA00023065"/>
    </source>
</evidence>
<evidence type="ECO:0000256" key="9">
    <source>
        <dbReference type="ARBA" id="ARBA00023237"/>
    </source>
</evidence>
<feature type="domain" description="TonB-dependent receptor plug" evidence="15">
    <location>
        <begin position="39"/>
        <end position="145"/>
    </location>
</feature>
<dbReference type="Pfam" id="PF00593">
    <property type="entry name" value="TonB_dep_Rec_b-barrel"/>
    <property type="match status" value="1"/>
</dbReference>
<organism evidence="16 17">
    <name type="scientific">Muribacter muris</name>
    <dbReference type="NCBI Taxonomy" id="67855"/>
    <lineage>
        <taxon>Bacteria</taxon>
        <taxon>Pseudomonadati</taxon>
        <taxon>Pseudomonadota</taxon>
        <taxon>Gammaproteobacteria</taxon>
        <taxon>Pasteurellales</taxon>
        <taxon>Pasteurellaceae</taxon>
        <taxon>Muribacter</taxon>
    </lineage>
</organism>
<keyword evidence="8 10" id="KW-0472">Membrane</keyword>
<dbReference type="Proteomes" id="UP000297396">
    <property type="component" value="Unassembled WGS sequence"/>
</dbReference>
<dbReference type="PROSITE" id="PS01156">
    <property type="entry name" value="TONB_DEPENDENT_REC_2"/>
    <property type="match status" value="1"/>
</dbReference>
<keyword evidence="2 10" id="KW-0813">Transport</keyword>
<dbReference type="GO" id="GO:0006811">
    <property type="term" value="P:monoatomic ion transport"/>
    <property type="evidence" value="ECO:0007669"/>
    <property type="project" value="UniProtKB-KW"/>
</dbReference>
<dbReference type="RefSeq" id="WP_135057178.1">
    <property type="nucleotide sequence ID" value="NZ_JADGLC010000017.1"/>
</dbReference>
<sequence length="636" mass="69988">MYKNLITTALLLSLPHLAAAQTALEPINVYSAYAAPVNQDKTASSVTVLTEKEFIARNATYVSDVLKTVPGVAFIAYGGRGTLTNLYLRGANTNQVAVVIDGVKMSPVDNMGFNFGGLPLSNIDRIEVLRGEQSALWGSDAMGGVIYITTKSGLYQDKGFNLDVDLGTGSHRTRDASATLLGHQNGFYYALHGDSHRTRGISAKSTSHFHYQSVTGTHFQTGGAVEKDRFHKDNASLKIGFDDGKKGVELLTNHASQTFAFDNSINHETHFDDNSRIRETLFKLSGYVGGDDDIVKQKVSVSHLKTDSDTHEYSSYTTSVGHSAYDAKKLNANYQLDIHFDREGDITQAVSLLGEYQKADYLSSNYNGAEKKLIEKSIAAEYRLFSQADHSLAISGRFTDNDRYQNAWTGRITGAYRFSPHLKAHASLGTAIQNPTITDYFGYFGTYQANPTLKPAKSLGGELGVLLESSDKAHSLDLTYFARNVKQFISANSTYTQSINLDGTTQIKGMEIAYTGKFSQTLSGFANYTYTNAHNSQKMALPMRPKHTANAGLSYQITDKLGSNVSLSYVGKRIDTYPHRTKMPSYTLVNVGVNYQLVPSLNVYANLNNLFDKQYENHLDYGQDGRNVYVGLKGNF</sequence>
<name>A0A4Y9JVP7_9PAST</name>
<dbReference type="PANTHER" id="PTHR30069">
    <property type="entry name" value="TONB-DEPENDENT OUTER MEMBRANE RECEPTOR"/>
    <property type="match status" value="1"/>
</dbReference>
<evidence type="ECO:0000313" key="16">
    <source>
        <dbReference type="EMBL" id="TFV09568.1"/>
    </source>
</evidence>
<evidence type="ECO:0000256" key="4">
    <source>
        <dbReference type="ARBA" id="ARBA00022692"/>
    </source>
</evidence>
<feature type="signal peptide" evidence="13">
    <location>
        <begin position="1"/>
        <end position="18"/>
    </location>
</feature>
<evidence type="ECO:0000256" key="10">
    <source>
        <dbReference type="PROSITE-ProRule" id="PRU01360"/>
    </source>
</evidence>
<feature type="chain" id="PRO_5021402448" evidence="13">
    <location>
        <begin position="19"/>
        <end position="636"/>
    </location>
</feature>
<keyword evidence="4 10" id="KW-0812">Transmembrane</keyword>
<evidence type="ECO:0000256" key="2">
    <source>
        <dbReference type="ARBA" id="ARBA00022448"/>
    </source>
</evidence>
<dbReference type="SUPFAM" id="SSF56935">
    <property type="entry name" value="Porins"/>
    <property type="match status" value="1"/>
</dbReference>
<proteinExistence type="inferred from homology"/>
<dbReference type="GO" id="GO:0009279">
    <property type="term" value="C:cell outer membrane"/>
    <property type="evidence" value="ECO:0007669"/>
    <property type="project" value="UniProtKB-SubCell"/>
</dbReference>
<dbReference type="AlphaFoldDB" id="A0A4Y9JVP7"/>
<evidence type="ECO:0000256" key="5">
    <source>
        <dbReference type="ARBA" id="ARBA00022729"/>
    </source>
</evidence>
<evidence type="ECO:0000313" key="17">
    <source>
        <dbReference type="Proteomes" id="UP000297396"/>
    </source>
</evidence>
<dbReference type="InterPro" id="IPR012910">
    <property type="entry name" value="Plug_dom"/>
</dbReference>
<reference evidence="16 17" key="1">
    <citation type="submission" date="2019-03" db="EMBL/GenBank/DDBJ databases">
        <title>Diversity of the mouse oral microbiome.</title>
        <authorList>
            <person name="Joseph S."/>
            <person name="Aduse-Opoku J."/>
            <person name="Curtis M."/>
            <person name="Wade W."/>
            <person name="Hashim A."/>
        </authorList>
    </citation>
    <scope>NUCLEOTIDE SEQUENCE [LARGE SCALE GENOMIC DNA]</scope>
    <source>
        <strain evidence="16 17">WT12</strain>
    </source>
</reference>
<dbReference type="GO" id="GO:0015889">
    <property type="term" value="P:cobalamin transport"/>
    <property type="evidence" value="ECO:0007669"/>
    <property type="project" value="TreeGrafter"/>
</dbReference>
<dbReference type="InterPro" id="IPR036942">
    <property type="entry name" value="Beta-barrel_TonB_sf"/>
</dbReference>